<keyword evidence="3" id="KW-0813">Transport</keyword>
<dbReference type="HOGENOM" id="CLU_038177_0_0_1"/>
<evidence type="ECO:0000256" key="4">
    <source>
        <dbReference type="ARBA" id="ARBA00022692"/>
    </source>
</evidence>
<dbReference type="Proteomes" id="UP000016922">
    <property type="component" value="Unassembled WGS sequence"/>
</dbReference>
<dbReference type="GeneID" id="19471498"/>
<reference evidence="13 14" key="1">
    <citation type="journal article" date="2013" name="BMC Genomics">
        <title>Genomics-driven discovery of the pneumocandin biosynthetic gene cluster in the fungus Glarea lozoyensis.</title>
        <authorList>
            <person name="Chen L."/>
            <person name="Yue Q."/>
            <person name="Zhang X."/>
            <person name="Xiang M."/>
            <person name="Wang C."/>
            <person name="Li S."/>
            <person name="Che Y."/>
            <person name="Ortiz-Lopez F.J."/>
            <person name="Bills G.F."/>
            <person name="Liu X."/>
            <person name="An Z."/>
        </authorList>
    </citation>
    <scope>NUCLEOTIDE SEQUENCE [LARGE SCALE GENOMIC DNA]</scope>
    <source>
        <strain evidence="14">ATCC 20868 / MF5171</strain>
    </source>
</reference>
<keyword evidence="5" id="KW-0653">Protein transport</keyword>
<evidence type="ECO:0000256" key="1">
    <source>
        <dbReference type="ARBA" id="ARBA00004409"/>
    </source>
</evidence>
<dbReference type="OMA" id="NRKMCII"/>
<dbReference type="SMART" id="SM00397">
    <property type="entry name" value="t_SNARE"/>
    <property type="match status" value="1"/>
</dbReference>
<dbReference type="GO" id="GO:0000149">
    <property type="term" value="F:SNARE binding"/>
    <property type="evidence" value="ECO:0007669"/>
    <property type="project" value="TreeGrafter"/>
</dbReference>
<dbReference type="STRING" id="1116229.S3DI37"/>
<dbReference type="PROSITE" id="PS50192">
    <property type="entry name" value="T_SNARE"/>
    <property type="match status" value="1"/>
</dbReference>
<dbReference type="CDD" id="cd15845">
    <property type="entry name" value="SNARE_syntaxin16"/>
    <property type="match status" value="1"/>
</dbReference>
<protein>
    <submittedName>
        <fullName evidence="13">T-snare protein</fullName>
    </submittedName>
</protein>
<keyword evidence="9 11" id="KW-0472">Membrane</keyword>
<keyword evidence="7" id="KW-0333">Golgi apparatus</keyword>
<gene>
    <name evidence="13" type="ORF">GLAREA_12457</name>
</gene>
<comment type="subcellular location">
    <subcellularLocation>
        <location evidence="1">Golgi apparatus membrane</location>
        <topology evidence="1">Single-pass type IV membrane protein</topology>
    </subcellularLocation>
</comment>
<feature type="domain" description="T-SNARE coiled-coil homology" evidence="12">
    <location>
        <begin position="242"/>
        <end position="304"/>
    </location>
</feature>
<evidence type="ECO:0000313" key="13">
    <source>
        <dbReference type="EMBL" id="EPE31701.1"/>
    </source>
</evidence>
<feature type="region of interest" description="Disordered" evidence="10">
    <location>
        <begin position="336"/>
        <end position="356"/>
    </location>
</feature>
<accession>S3DI37</accession>
<feature type="transmembrane region" description="Helical" evidence="11">
    <location>
        <begin position="316"/>
        <end position="333"/>
    </location>
</feature>
<proteinExistence type="inferred from homology"/>
<name>S3DI37_GLAL2</name>
<dbReference type="GO" id="GO:0048278">
    <property type="term" value="P:vesicle docking"/>
    <property type="evidence" value="ECO:0007669"/>
    <property type="project" value="TreeGrafter"/>
</dbReference>
<dbReference type="InterPro" id="IPR006012">
    <property type="entry name" value="Syntaxin/epimorphin_CS"/>
</dbReference>
<dbReference type="AlphaFoldDB" id="S3DI37"/>
<dbReference type="GO" id="GO:0006906">
    <property type="term" value="P:vesicle fusion"/>
    <property type="evidence" value="ECO:0007669"/>
    <property type="project" value="TreeGrafter"/>
</dbReference>
<evidence type="ECO:0000259" key="12">
    <source>
        <dbReference type="PROSITE" id="PS50192"/>
    </source>
</evidence>
<dbReference type="RefSeq" id="XP_008081430.1">
    <property type="nucleotide sequence ID" value="XM_008083239.1"/>
</dbReference>
<keyword evidence="6 11" id="KW-1133">Transmembrane helix</keyword>
<evidence type="ECO:0000256" key="10">
    <source>
        <dbReference type="SAM" id="MobiDB-lite"/>
    </source>
</evidence>
<evidence type="ECO:0000256" key="11">
    <source>
        <dbReference type="SAM" id="Phobius"/>
    </source>
</evidence>
<evidence type="ECO:0000256" key="5">
    <source>
        <dbReference type="ARBA" id="ARBA00022927"/>
    </source>
</evidence>
<evidence type="ECO:0000313" key="14">
    <source>
        <dbReference type="Proteomes" id="UP000016922"/>
    </source>
</evidence>
<dbReference type="PANTHER" id="PTHR19957">
    <property type="entry name" value="SYNTAXIN"/>
    <property type="match status" value="1"/>
</dbReference>
<evidence type="ECO:0000256" key="6">
    <source>
        <dbReference type="ARBA" id="ARBA00022989"/>
    </source>
</evidence>
<dbReference type="EMBL" id="KE145361">
    <property type="protein sequence ID" value="EPE31701.1"/>
    <property type="molecule type" value="Genomic_DNA"/>
</dbReference>
<dbReference type="InterPro" id="IPR045242">
    <property type="entry name" value="Syntaxin"/>
</dbReference>
<dbReference type="eggNOG" id="KOG0809">
    <property type="taxonomic scope" value="Eukaryota"/>
</dbReference>
<dbReference type="SUPFAM" id="SSF47661">
    <property type="entry name" value="t-snare proteins"/>
    <property type="match status" value="1"/>
</dbReference>
<keyword evidence="8" id="KW-0175">Coiled coil</keyword>
<dbReference type="FunFam" id="1.20.58.70:FF:000021">
    <property type="entry name" value="SNARE complex subunit (Tlg2)"/>
    <property type="match status" value="1"/>
</dbReference>
<evidence type="ECO:0000256" key="7">
    <source>
        <dbReference type="ARBA" id="ARBA00023034"/>
    </source>
</evidence>
<comment type="similarity">
    <text evidence="2">Belongs to the syntaxin family.</text>
</comment>
<keyword evidence="4 11" id="KW-0812">Transmembrane</keyword>
<evidence type="ECO:0000256" key="3">
    <source>
        <dbReference type="ARBA" id="ARBA00022448"/>
    </source>
</evidence>
<dbReference type="GO" id="GO:0031201">
    <property type="term" value="C:SNARE complex"/>
    <property type="evidence" value="ECO:0007669"/>
    <property type="project" value="TreeGrafter"/>
</dbReference>
<dbReference type="Pfam" id="PF05739">
    <property type="entry name" value="SNARE"/>
    <property type="match status" value="1"/>
</dbReference>
<evidence type="ECO:0000256" key="9">
    <source>
        <dbReference type="ARBA" id="ARBA00023136"/>
    </source>
</evidence>
<keyword evidence="14" id="KW-1185">Reference proteome</keyword>
<dbReference type="InterPro" id="IPR010989">
    <property type="entry name" value="SNARE"/>
</dbReference>
<dbReference type="GO" id="GO:0005484">
    <property type="term" value="F:SNAP receptor activity"/>
    <property type="evidence" value="ECO:0007669"/>
    <property type="project" value="InterPro"/>
</dbReference>
<dbReference type="PROSITE" id="PS00914">
    <property type="entry name" value="SYNTAXIN"/>
    <property type="match status" value="1"/>
</dbReference>
<dbReference type="GO" id="GO:0006886">
    <property type="term" value="P:intracellular protein transport"/>
    <property type="evidence" value="ECO:0007669"/>
    <property type="project" value="InterPro"/>
</dbReference>
<sequence length="356" mass="39926">MWRDRTNLYISYRQSYAHHPAKKPKYTASASGNGYNDSFIGGGSSERQGLMSAGAFEDDGDAVIEMDLLPPRWADISDEVTEYLTDIASKSSKLEKLHQKHVLPGFDDEEAKRREESEIEYLTQDITKGFHDCQKAIQRVEMLVREAQNSGGISKGEETMARNIQISLAGRVQEASAGFRKKQSAYLKKLRGLSGMNPPIDRASTPLYNNYNDPSLMESDADKSYSESALQMTAQKQLTSNDAAIMQREREIMDIAQGIIELADIFKELQSMIIDQGTMLDRIDYNVERMATDVKAADKELKVASGYQKKGTKRRIIFLLILLIVGMIILLVVKPRKSEQPPPPPVEVDEPHVPPP</sequence>
<organism evidence="13 14">
    <name type="scientific">Glarea lozoyensis (strain ATCC 20868 / MF5171)</name>
    <dbReference type="NCBI Taxonomy" id="1116229"/>
    <lineage>
        <taxon>Eukaryota</taxon>
        <taxon>Fungi</taxon>
        <taxon>Dikarya</taxon>
        <taxon>Ascomycota</taxon>
        <taxon>Pezizomycotina</taxon>
        <taxon>Leotiomycetes</taxon>
        <taxon>Helotiales</taxon>
        <taxon>Helotiaceae</taxon>
        <taxon>Glarea</taxon>
    </lineage>
</organism>
<dbReference type="OrthoDB" id="10251371at2759"/>
<dbReference type="KEGG" id="glz:GLAREA_12457"/>
<evidence type="ECO:0000256" key="2">
    <source>
        <dbReference type="ARBA" id="ARBA00009063"/>
    </source>
</evidence>
<dbReference type="Gene3D" id="1.20.58.70">
    <property type="match status" value="1"/>
</dbReference>
<dbReference type="GO" id="GO:0000139">
    <property type="term" value="C:Golgi membrane"/>
    <property type="evidence" value="ECO:0007669"/>
    <property type="project" value="UniProtKB-SubCell"/>
</dbReference>
<evidence type="ECO:0000256" key="8">
    <source>
        <dbReference type="ARBA" id="ARBA00023054"/>
    </source>
</evidence>
<dbReference type="InterPro" id="IPR000727">
    <property type="entry name" value="T_SNARE_dom"/>
</dbReference>
<dbReference type="PANTHER" id="PTHR19957:SF83">
    <property type="entry name" value="SYNTAXIN-16"/>
    <property type="match status" value="1"/>
</dbReference>